<dbReference type="GO" id="GO:0004518">
    <property type="term" value="F:nuclease activity"/>
    <property type="evidence" value="ECO:0007669"/>
    <property type="project" value="UniProtKB-KW"/>
</dbReference>
<dbReference type="Proteomes" id="UP000814243">
    <property type="component" value="Unassembled WGS sequence"/>
</dbReference>
<name>A0A922MRR2_SPOEX</name>
<dbReference type="InterPro" id="IPR045249">
    <property type="entry name" value="HARBI1-like"/>
</dbReference>
<dbReference type="GO" id="GO:0016787">
    <property type="term" value="F:hydrolase activity"/>
    <property type="evidence" value="ECO:0007669"/>
    <property type="project" value="UniProtKB-KW"/>
</dbReference>
<comment type="cofactor">
    <cofactor evidence="1">
        <name>a divalent metal cation</name>
        <dbReference type="ChEBI" id="CHEBI:60240"/>
    </cofactor>
</comment>
<dbReference type="PANTHER" id="PTHR22930">
    <property type="match status" value="1"/>
</dbReference>
<evidence type="ECO:0000256" key="5">
    <source>
        <dbReference type="ARBA" id="ARBA00022723"/>
    </source>
</evidence>
<comment type="similarity">
    <text evidence="3">Belongs to the HARBI1 family.</text>
</comment>
<evidence type="ECO:0000259" key="8">
    <source>
        <dbReference type="Pfam" id="PF13359"/>
    </source>
</evidence>
<dbReference type="AlphaFoldDB" id="A0A922MRR2"/>
<protein>
    <recommendedName>
        <fullName evidence="8">DDE Tnp4 domain-containing protein</fullName>
    </recommendedName>
</protein>
<keyword evidence="7" id="KW-0539">Nucleus</keyword>
<comment type="caution">
    <text evidence="9">The sequence shown here is derived from an EMBL/GenBank/DDBJ whole genome shotgun (WGS) entry which is preliminary data.</text>
</comment>
<evidence type="ECO:0000256" key="3">
    <source>
        <dbReference type="ARBA" id="ARBA00006958"/>
    </source>
</evidence>
<keyword evidence="6" id="KW-0378">Hydrolase</keyword>
<evidence type="ECO:0000256" key="2">
    <source>
        <dbReference type="ARBA" id="ARBA00004123"/>
    </source>
</evidence>
<dbReference type="PANTHER" id="PTHR22930:SF269">
    <property type="entry name" value="NUCLEASE HARBI1-LIKE PROTEIN"/>
    <property type="match status" value="1"/>
</dbReference>
<dbReference type="GO" id="GO:0005634">
    <property type="term" value="C:nucleus"/>
    <property type="evidence" value="ECO:0007669"/>
    <property type="project" value="UniProtKB-SubCell"/>
</dbReference>
<evidence type="ECO:0000256" key="4">
    <source>
        <dbReference type="ARBA" id="ARBA00022722"/>
    </source>
</evidence>
<keyword evidence="5" id="KW-0479">Metal-binding</keyword>
<evidence type="ECO:0000313" key="10">
    <source>
        <dbReference type="Proteomes" id="UP000814243"/>
    </source>
</evidence>
<evidence type="ECO:0000256" key="6">
    <source>
        <dbReference type="ARBA" id="ARBA00022801"/>
    </source>
</evidence>
<accession>A0A922MRR2</accession>
<evidence type="ECO:0000256" key="7">
    <source>
        <dbReference type="ARBA" id="ARBA00023242"/>
    </source>
</evidence>
<proteinExistence type="inferred from homology"/>
<organism evidence="9 10">
    <name type="scientific">Spodoptera exigua</name>
    <name type="common">Beet armyworm</name>
    <name type="synonym">Noctua fulgens</name>
    <dbReference type="NCBI Taxonomy" id="7107"/>
    <lineage>
        <taxon>Eukaryota</taxon>
        <taxon>Metazoa</taxon>
        <taxon>Ecdysozoa</taxon>
        <taxon>Arthropoda</taxon>
        <taxon>Hexapoda</taxon>
        <taxon>Insecta</taxon>
        <taxon>Pterygota</taxon>
        <taxon>Neoptera</taxon>
        <taxon>Endopterygota</taxon>
        <taxon>Lepidoptera</taxon>
        <taxon>Glossata</taxon>
        <taxon>Ditrysia</taxon>
        <taxon>Noctuoidea</taxon>
        <taxon>Noctuidae</taxon>
        <taxon>Amphipyrinae</taxon>
        <taxon>Spodoptera</taxon>
    </lineage>
</organism>
<gene>
    <name evidence="9" type="ORF">HF086_002653</name>
</gene>
<comment type="subcellular location">
    <subcellularLocation>
        <location evidence="2">Nucleus</location>
    </subcellularLocation>
</comment>
<feature type="domain" description="DDE Tnp4" evidence="8">
    <location>
        <begin position="109"/>
        <end position="273"/>
    </location>
</feature>
<reference evidence="9" key="1">
    <citation type="journal article" date="2021" name="G3 (Bethesda)">
        <title>Genome and transcriptome analysis of the beet armyworm Spodoptera exigua reveals targets for pest control. .</title>
        <authorList>
            <person name="Simon S."/>
            <person name="Breeschoten T."/>
            <person name="Jansen H.J."/>
            <person name="Dirks R.P."/>
            <person name="Schranz M.E."/>
            <person name="Ros V.I.D."/>
        </authorList>
    </citation>
    <scope>NUCLEOTIDE SEQUENCE</scope>
    <source>
        <strain evidence="9">TB_SE_WUR_2020</strain>
    </source>
</reference>
<evidence type="ECO:0000256" key="1">
    <source>
        <dbReference type="ARBA" id="ARBA00001968"/>
    </source>
</evidence>
<dbReference type="GO" id="GO:0046872">
    <property type="term" value="F:metal ion binding"/>
    <property type="evidence" value="ECO:0007669"/>
    <property type="project" value="UniProtKB-KW"/>
</dbReference>
<dbReference type="EMBL" id="JACEFF010000242">
    <property type="protein sequence ID" value="KAH9641331.1"/>
    <property type="molecule type" value="Genomic_DNA"/>
</dbReference>
<dbReference type="Pfam" id="PF13359">
    <property type="entry name" value="DDE_Tnp_4"/>
    <property type="match status" value="1"/>
</dbReference>
<evidence type="ECO:0000313" key="9">
    <source>
        <dbReference type="EMBL" id="KAH9641331.1"/>
    </source>
</evidence>
<dbReference type="InterPro" id="IPR027806">
    <property type="entry name" value="HARBI1_dom"/>
</dbReference>
<keyword evidence="4" id="KW-0540">Nuclease</keyword>
<sequence>MSTSSFDYLLARIRQAISGVNTNMRPCISPEEKLLVTLRYLATGCSFTDLHYNYRLGISTIRSIVEKVCDALWDVMKMECFPEPTTEMWLNITEGFKSRANFPHVLGALDGKHVRVIKPSLTGSLYYNYKHYFSILLLAICDSNYKFIYVDIGAYGKCSDSTVFPDSIFYQKLQDGTLNIPNSSAITGITNPEPYFFIGDEAFNISDKVQRPYAGHHLNYTKRVFNYRLSRARRYIECAFGILTHKWRIFQRPLNVNRNLSIKIIKACCILHNFVRERHGVDFKDILYMNNETEGIVNIPIDNNCRGSTSAAVIRNNLADYFVNENTLPWQSKYA</sequence>